<evidence type="ECO:0000313" key="5">
    <source>
        <dbReference type="Proteomes" id="UP000267821"/>
    </source>
</evidence>
<dbReference type="SUPFAM" id="SSF52540">
    <property type="entry name" value="P-loop containing nucleoside triphosphate hydrolases"/>
    <property type="match status" value="1"/>
</dbReference>
<accession>A0A3N4LG40</accession>
<reference evidence="4 5" key="1">
    <citation type="journal article" date="2018" name="Nat. Ecol. Evol.">
        <title>Pezizomycetes genomes reveal the molecular basis of ectomycorrhizal truffle lifestyle.</title>
        <authorList>
            <person name="Murat C."/>
            <person name="Payen T."/>
            <person name="Noel B."/>
            <person name="Kuo A."/>
            <person name="Morin E."/>
            <person name="Chen J."/>
            <person name="Kohler A."/>
            <person name="Krizsan K."/>
            <person name="Balestrini R."/>
            <person name="Da Silva C."/>
            <person name="Montanini B."/>
            <person name="Hainaut M."/>
            <person name="Levati E."/>
            <person name="Barry K.W."/>
            <person name="Belfiori B."/>
            <person name="Cichocki N."/>
            <person name="Clum A."/>
            <person name="Dockter R.B."/>
            <person name="Fauchery L."/>
            <person name="Guy J."/>
            <person name="Iotti M."/>
            <person name="Le Tacon F."/>
            <person name="Lindquist E.A."/>
            <person name="Lipzen A."/>
            <person name="Malagnac F."/>
            <person name="Mello A."/>
            <person name="Molinier V."/>
            <person name="Miyauchi S."/>
            <person name="Poulain J."/>
            <person name="Riccioni C."/>
            <person name="Rubini A."/>
            <person name="Sitrit Y."/>
            <person name="Splivallo R."/>
            <person name="Traeger S."/>
            <person name="Wang M."/>
            <person name="Zifcakova L."/>
            <person name="Wipf D."/>
            <person name="Zambonelli A."/>
            <person name="Paolocci F."/>
            <person name="Nowrousian M."/>
            <person name="Ottonello S."/>
            <person name="Baldrian P."/>
            <person name="Spatafora J.W."/>
            <person name="Henrissat B."/>
            <person name="Nagy L.G."/>
            <person name="Aury J.M."/>
            <person name="Wincker P."/>
            <person name="Grigoriev I.V."/>
            <person name="Bonfante P."/>
            <person name="Martin F.M."/>
        </authorList>
    </citation>
    <scope>NUCLEOTIDE SEQUENCE [LARGE SCALE GENOMIC DNA]</scope>
    <source>
        <strain evidence="4 5">ATCC MYA-4762</strain>
    </source>
</reference>
<dbReference type="STRING" id="1051890.A0A3N4LG40"/>
<keyword evidence="1" id="KW-0677">Repeat</keyword>
<evidence type="ECO:0000256" key="1">
    <source>
        <dbReference type="ARBA" id="ARBA00022737"/>
    </source>
</evidence>
<evidence type="ECO:0000313" key="4">
    <source>
        <dbReference type="EMBL" id="RPB20668.1"/>
    </source>
</evidence>
<dbReference type="EMBL" id="ML121568">
    <property type="protein sequence ID" value="RPB20668.1"/>
    <property type="molecule type" value="Genomic_DNA"/>
</dbReference>
<protein>
    <recommendedName>
        <fullName evidence="3">Nephrocystin 3-like N-terminal domain-containing protein</fullName>
    </recommendedName>
</protein>
<name>A0A3N4LG40_9PEZI</name>
<evidence type="ECO:0000259" key="3">
    <source>
        <dbReference type="Pfam" id="PF24883"/>
    </source>
</evidence>
<dbReference type="InterPro" id="IPR056884">
    <property type="entry name" value="NPHP3-like_N"/>
</dbReference>
<feature type="domain" description="Nephrocystin 3-like N-terminal" evidence="3">
    <location>
        <begin position="234"/>
        <end position="408"/>
    </location>
</feature>
<sequence length="725" mass="82199">MGDKEIDVQEKARGFVSWLNKFKEIGDIVMQYDPVHAALPWAGVRFILMLVIGHHEKLAAAIVAMERIAILIGRCTIYEQLYLHTILQALSRLLAVFQGKTDIVRPPEATLAELKGIEEPESTVESAASTVDKCYSSHARIQNKGDSRELRALLQDFFPVITRMDAMVTAMDARITTMDATASAIDATVTVLDATATEIYEEIKEQERITILKWFSTVPYKEHHDHACDGCVENTGSWLFKRCEFIDWQNSQKPNLLWLHGIPGAGKTKLVSATIKYLSEISHGLSIRVDKIVYFYCKRDEENRRDRQKLLLALVKQLACPPDTDTAIYPEALDVYKKEHKDPSSRTQLSIKDGLQLLGQLLKRYKHPAIVLDALDECAEETRSLIIEDLHCILDNATHPVKVFIASRHSLDIEDRLQDLLHVRIEARDNAEDIENYVTKELALRVQNKKLLRGKISPALKQLIKDVLLRDAHGMFLWVDYQLRELCKLRRVSDIHARLGKLPKNLSGVYDEIMGSIESRPGTDFELATRALKWMLVSCRPLKPQELVAATELNPSSTPPDQLPPDQPPPEPSLDVELVIQVCGGLILLDQELDVMRFAHLSVQEYLETRKNTWGTIDAQCFVSEGCLWTLQSGLSPMPALYYYAGRSWFRHCRSYQDMVLSLSTRDSHHTLDIPILNTFLGSFNCASVHFVKWAKWVKKNNVGEGLDLYDTVLSAPMTRLQPVA</sequence>
<evidence type="ECO:0000256" key="2">
    <source>
        <dbReference type="SAM" id="MobiDB-lite"/>
    </source>
</evidence>
<dbReference type="InParanoid" id="A0A3N4LG40"/>
<feature type="region of interest" description="Disordered" evidence="2">
    <location>
        <begin position="552"/>
        <end position="571"/>
    </location>
</feature>
<organism evidence="4 5">
    <name type="scientific">Terfezia boudieri ATCC MYA-4762</name>
    <dbReference type="NCBI Taxonomy" id="1051890"/>
    <lineage>
        <taxon>Eukaryota</taxon>
        <taxon>Fungi</taxon>
        <taxon>Dikarya</taxon>
        <taxon>Ascomycota</taxon>
        <taxon>Pezizomycotina</taxon>
        <taxon>Pezizomycetes</taxon>
        <taxon>Pezizales</taxon>
        <taxon>Pezizaceae</taxon>
        <taxon>Terfezia</taxon>
    </lineage>
</organism>
<dbReference type="PANTHER" id="PTHR10039:SF16">
    <property type="entry name" value="GPI INOSITOL-DEACYLASE"/>
    <property type="match status" value="1"/>
</dbReference>
<gene>
    <name evidence="4" type="ORF">L211DRAFT_497930</name>
</gene>
<keyword evidence="5" id="KW-1185">Reference proteome</keyword>
<dbReference type="AlphaFoldDB" id="A0A3N4LG40"/>
<dbReference type="Proteomes" id="UP000267821">
    <property type="component" value="Unassembled WGS sequence"/>
</dbReference>
<proteinExistence type="predicted"/>
<dbReference type="OrthoDB" id="7464126at2759"/>
<dbReference type="PANTHER" id="PTHR10039">
    <property type="entry name" value="AMELOGENIN"/>
    <property type="match status" value="1"/>
</dbReference>
<dbReference type="Pfam" id="PF24883">
    <property type="entry name" value="NPHP3_N"/>
    <property type="match status" value="1"/>
</dbReference>
<dbReference type="Gene3D" id="3.40.50.300">
    <property type="entry name" value="P-loop containing nucleotide triphosphate hydrolases"/>
    <property type="match status" value="1"/>
</dbReference>
<dbReference type="InterPro" id="IPR027417">
    <property type="entry name" value="P-loop_NTPase"/>
</dbReference>
<feature type="compositionally biased region" description="Pro residues" evidence="2">
    <location>
        <begin position="557"/>
        <end position="571"/>
    </location>
</feature>